<dbReference type="InterPro" id="IPR029063">
    <property type="entry name" value="SAM-dependent_MTases_sf"/>
</dbReference>
<accession>A0A920CR86</accession>
<dbReference type="GO" id="GO:0008757">
    <property type="term" value="F:S-adenosylmethionine-dependent methyltransferase activity"/>
    <property type="evidence" value="ECO:0007669"/>
    <property type="project" value="InterPro"/>
</dbReference>
<dbReference type="Pfam" id="PF08241">
    <property type="entry name" value="Methyltransf_11"/>
    <property type="match status" value="1"/>
</dbReference>
<name>A0A920CR86_9BACL</name>
<evidence type="ECO:0000313" key="3">
    <source>
        <dbReference type="Proteomes" id="UP000682811"/>
    </source>
</evidence>
<dbReference type="EMBL" id="BORT01000005">
    <property type="protein sequence ID" value="GIO46854.1"/>
    <property type="molecule type" value="Genomic_DNA"/>
</dbReference>
<gene>
    <name evidence="2" type="ORF">J34TS1_16190</name>
</gene>
<comment type="caution">
    <text evidence="2">The sequence shown here is derived from an EMBL/GenBank/DDBJ whole genome shotgun (WGS) entry which is preliminary data.</text>
</comment>
<organism evidence="2 3">
    <name type="scientific">Paenibacillus azoreducens</name>
    <dbReference type="NCBI Taxonomy" id="116718"/>
    <lineage>
        <taxon>Bacteria</taxon>
        <taxon>Bacillati</taxon>
        <taxon>Bacillota</taxon>
        <taxon>Bacilli</taxon>
        <taxon>Bacillales</taxon>
        <taxon>Paenibacillaceae</taxon>
        <taxon>Paenibacillus</taxon>
    </lineage>
</organism>
<dbReference type="InterPro" id="IPR013216">
    <property type="entry name" value="Methyltransf_11"/>
</dbReference>
<proteinExistence type="predicted"/>
<dbReference type="AlphaFoldDB" id="A0A920CR86"/>
<protein>
    <recommendedName>
        <fullName evidence="1">Methyltransferase type 11 domain-containing protein</fullName>
    </recommendedName>
</protein>
<dbReference type="CDD" id="cd02440">
    <property type="entry name" value="AdoMet_MTases"/>
    <property type="match status" value="1"/>
</dbReference>
<dbReference type="SUPFAM" id="SSF53335">
    <property type="entry name" value="S-adenosyl-L-methionine-dependent methyltransferases"/>
    <property type="match status" value="1"/>
</dbReference>
<evidence type="ECO:0000259" key="1">
    <source>
        <dbReference type="Pfam" id="PF08241"/>
    </source>
</evidence>
<dbReference type="Proteomes" id="UP000682811">
    <property type="component" value="Unassembled WGS sequence"/>
</dbReference>
<feature type="domain" description="Methyltransferase type 11" evidence="1">
    <location>
        <begin position="50"/>
        <end position="144"/>
    </location>
</feature>
<sequence>MKNKRKEEEEKIKNFDLLASDWDQKIPEKSIKYADQLIKRLNITDEHSLLDVAAGTGIIFSRLQCFDIYLQRYVAVDISNNMLKELKAKYPNAESFCADFEDEFSMNYWFDFVIIFDSIPHFNNFDMVFLNAYKNLKNNGKFIIVHARTRHELKEHHKRIGYVGKIDPIPSDDKLIELSNKYQFRNVCIEDEDYFCYIGEK</sequence>
<keyword evidence="3" id="KW-1185">Reference proteome</keyword>
<evidence type="ECO:0000313" key="2">
    <source>
        <dbReference type="EMBL" id="GIO46854.1"/>
    </source>
</evidence>
<dbReference type="RefSeq" id="WP_212977811.1">
    <property type="nucleotide sequence ID" value="NZ_AP025343.1"/>
</dbReference>
<dbReference type="Gene3D" id="3.40.50.150">
    <property type="entry name" value="Vaccinia Virus protein VP39"/>
    <property type="match status" value="1"/>
</dbReference>
<dbReference type="PANTHER" id="PTHR43861">
    <property type="entry name" value="TRANS-ACONITATE 2-METHYLTRANSFERASE-RELATED"/>
    <property type="match status" value="1"/>
</dbReference>
<reference evidence="2 3" key="1">
    <citation type="submission" date="2021-03" db="EMBL/GenBank/DDBJ databases">
        <title>Antimicrobial resistance genes in bacteria isolated from Japanese honey, and their potential for conferring macrolide and lincosamide resistance in the American foulbrood pathogen Paenibacillus larvae.</title>
        <authorList>
            <person name="Okamoto M."/>
            <person name="Kumagai M."/>
            <person name="Kanamori H."/>
            <person name="Takamatsu D."/>
        </authorList>
    </citation>
    <scope>NUCLEOTIDE SEQUENCE [LARGE SCALE GENOMIC DNA]</scope>
    <source>
        <strain evidence="2 3">J34TS1</strain>
    </source>
</reference>